<evidence type="ECO:0000313" key="3">
    <source>
        <dbReference type="RefSeq" id="XP_019618960.1"/>
    </source>
</evidence>
<dbReference type="RefSeq" id="XP_019618960.1">
    <property type="nucleotide sequence ID" value="XM_019763401.1"/>
</dbReference>
<feature type="compositionally biased region" description="Basic and acidic residues" evidence="1">
    <location>
        <begin position="90"/>
        <end position="103"/>
    </location>
</feature>
<name>A0A6P4XQN3_BRABE</name>
<dbReference type="AlphaFoldDB" id="A0A6P4XQN3"/>
<accession>A0A6P4XQN3</accession>
<protein>
    <submittedName>
        <fullName evidence="3">Uncharacterized protein LOC109465914</fullName>
    </submittedName>
</protein>
<gene>
    <name evidence="3" type="primary">LOC109465914</name>
</gene>
<dbReference type="KEGG" id="bbel:109465914"/>
<feature type="region of interest" description="Disordered" evidence="1">
    <location>
        <begin position="153"/>
        <end position="173"/>
    </location>
</feature>
<sequence>MIFVCSSDRQPKVWASTGNARALYVPKLNSTPRCVGNRLAIDLKIPLLTVGTGPGEAPPGTQPEHTDGQTIRRRVTGQDEDDGVTGAHLENQDNDHERKNQGNHQKDLVYKMFPSPAPNNTADHDCLLSEKDRYRVRGRQGITKMPRHIAQLRRHQRAEGEEAGVAATSSSCL</sequence>
<feature type="region of interest" description="Disordered" evidence="1">
    <location>
        <begin position="52"/>
        <end position="103"/>
    </location>
</feature>
<dbReference type="GeneID" id="109465914"/>
<proteinExistence type="predicted"/>
<organism evidence="2 3">
    <name type="scientific">Branchiostoma belcheri</name>
    <name type="common">Amphioxus</name>
    <dbReference type="NCBI Taxonomy" id="7741"/>
    <lineage>
        <taxon>Eukaryota</taxon>
        <taxon>Metazoa</taxon>
        <taxon>Chordata</taxon>
        <taxon>Cephalochordata</taxon>
        <taxon>Leptocardii</taxon>
        <taxon>Amphioxiformes</taxon>
        <taxon>Branchiostomatidae</taxon>
        <taxon>Branchiostoma</taxon>
    </lineage>
</organism>
<keyword evidence="2" id="KW-1185">Reference proteome</keyword>
<reference evidence="3" key="1">
    <citation type="submission" date="2025-08" db="UniProtKB">
        <authorList>
            <consortium name="RefSeq"/>
        </authorList>
    </citation>
    <scope>IDENTIFICATION</scope>
    <source>
        <tissue evidence="3">Gonad</tissue>
    </source>
</reference>
<evidence type="ECO:0000256" key="1">
    <source>
        <dbReference type="SAM" id="MobiDB-lite"/>
    </source>
</evidence>
<dbReference type="Proteomes" id="UP000515135">
    <property type="component" value="Unplaced"/>
</dbReference>
<evidence type="ECO:0000313" key="2">
    <source>
        <dbReference type="Proteomes" id="UP000515135"/>
    </source>
</evidence>